<dbReference type="PANTHER" id="PTHR20836:SF0">
    <property type="entry name" value="4-HYDROXY-TETRAHYDRODIPICOLINATE REDUCTASE 1, CHLOROPLASTIC-RELATED"/>
    <property type="match status" value="1"/>
</dbReference>
<gene>
    <name evidence="14" type="primary">dapB</name>
    <name evidence="14" type="ORF">DSCO28_01080</name>
</gene>
<keyword evidence="4" id="KW-0220">Diaminopimelate biosynthesis</keyword>
<dbReference type="InterPro" id="IPR022663">
    <property type="entry name" value="DapB_C"/>
</dbReference>
<keyword evidence="5" id="KW-0560">Oxidoreductase</keyword>
<keyword evidence="2" id="KW-0028">Amino-acid biosynthesis</keyword>
<evidence type="ECO:0000256" key="1">
    <source>
        <dbReference type="ARBA" id="ARBA00006642"/>
    </source>
</evidence>
<evidence type="ECO:0000256" key="4">
    <source>
        <dbReference type="ARBA" id="ARBA00022915"/>
    </source>
</evidence>
<evidence type="ECO:0000256" key="2">
    <source>
        <dbReference type="ARBA" id="ARBA00022605"/>
    </source>
</evidence>
<dbReference type="PANTHER" id="PTHR20836">
    <property type="entry name" value="DIHYDRODIPICOLINATE REDUCTASE"/>
    <property type="match status" value="1"/>
</dbReference>
<evidence type="ECO:0000313" key="15">
    <source>
        <dbReference type="Proteomes" id="UP000425960"/>
    </source>
</evidence>
<dbReference type="InterPro" id="IPR023940">
    <property type="entry name" value="DHDPR_bac"/>
</dbReference>
<reference evidence="14 15" key="1">
    <citation type="submission" date="2019-11" db="EMBL/GenBank/DDBJ databases">
        <title>Comparative genomics of hydrocarbon-degrading Desulfosarcina strains.</title>
        <authorList>
            <person name="Watanabe M."/>
            <person name="Kojima H."/>
            <person name="Fukui M."/>
        </authorList>
    </citation>
    <scope>NUCLEOTIDE SEQUENCE [LARGE SCALE GENOMIC DNA]</scope>
    <source>
        <strain evidence="14 15">28bB2T</strain>
    </source>
</reference>
<evidence type="ECO:0000256" key="3">
    <source>
        <dbReference type="ARBA" id="ARBA00022857"/>
    </source>
</evidence>
<comment type="catalytic activity">
    <reaction evidence="10">
        <text>(S)-2,3,4,5-tetrahydrodipicolinate + NADP(+) + H2O = (2S,4S)-4-hydroxy-2,3,4,5-tetrahydrodipicolinate + NADPH + H(+)</text>
        <dbReference type="Rhea" id="RHEA:35331"/>
        <dbReference type="ChEBI" id="CHEBI:15377"/>
        <dbReference type="ChEBI" id="CHEBI:15378"/>
        <dbReference type="ChEBI" id="CHEBI:16845"/>
        <dbReference type="ChEBI" id="CHEBI:57783"/>
        <dbReference type="ChEBI" id="CHEBI:58349"/>
        <dbReference type="ChEBI" id="CHEBI:67139"/>
        <dbReference type="EC" id="1.17.1.8"/>
    </reaction>
</comment>
<keyword evidence="6" id="KW-0520">NAD</keyword>
<dbReference type="GO" id="GO:0070402">
    <property type="term" value="F:NADPH binding"/>
    <property type="evidence" value="ECO:0007669"/>
    <property type="project" value="InterPro"/>
</dbReference>
<dbReference type="AlphaFoldDB" id="A0A5K7ZC44"/>
<evidence type="ECO:0000256" key="9">
    <source>
        <dbReference type="ARBA" id="ARBA00038983"/>
    </source>
</evidence>
<name>A0A5K7ZC44_9BACT</name>
<dbReference type="SUPFAM" id="SSF51735">
    <property type="entry name" value="NAD(P)-binding Rossmann-fold domains"/>
    <property type="match status" value="1"/>
</dbReference>
<protein>
    <recommendedName>
        <fullName evidence="9">4-hydroxy-tetrahydrodipicolinate reductase</fullName>
        <ecNumber evidence="9">1.17.1.8</ecNumber>
    </recommendedName>
</protein>
<evidence type="ECO:0000313" key="14">
    <source>
        <dbReference type="EMBL" id="BBO79542.1"/>
    </source>
</evidence>
<comment type="pathway">
    <text evidence="8">Amino-acid biosynthesis; L-lysine biosynthesis via DAP pathway; (S)-tetrahydrodipicolinate from L-aspartate: step 4/4.</text>
</comment>
<comment type="similarity">
    <text evidence="1">Belongs to the DapB family.</text>
</comment>
<evidence type="ECO:0000256" key="5">
    <source>
        <dbReference type="ARBA" id="ARBA00023002"/>
    </source>
</evidence>
<evidence type="ECO:0000259" key="12">
    <source>
        <dbReference type="Pfam" id="PF01113"/>
    </source>
</evidence>
<evidence type="ECO:0000256" key="10">
    <source>
        <dbReference type="ARBA" id="ARBA00049080"/>
    </source>
</evidence>
<organism evidence="14 15">
    <name type="scientific">Desulfosarcina ovata subsp. sediminis</name>
    <dbReference type="NCBI Taxonomy" id="885957"/>
    <lineage>
        <taxon>Bacteria</taxon>
        <taxon>Pseudomonadati</taxon>
        <taxon>Thermodesulfobacteriota</taxon>
        <taxon>Desulfobacteria</taxon>
        <taxon>Desulfobacterales</taxon>
        <taxon>Desulfosarcinaceae</taxon>
        <taxon>Desulfosarcina</taxon>
    </lineage>
</organism>
<dbReference type="NCBIfam" id="TIGR02130">
    <property type="entry name" value="dapB_plant"/>
    <property type="match status" value="1"/>
</dbReference>
<dbReference type="RefSeq" id="WP_155320711.1">
    <property type="nucleotide sequence ID" value="NZ_AP021876.1"/>
</dbReference>
<dbReference type="InterPro" id="IPR000846">
    <property type="entry name" value="DapB_N"/>
</dbReference>
<dbReference type="GO" id="GO:0009089">
    <property type="term" value="P:lysine biosynthetic process via diaminopimelate"/>
    <property type="evidence" value="ECO:0007669"/>
    <property type="project" value="InterPro"/>
</dbReference>
<accession>A0A5K7ZC44</accession>
<dbReference type="GO" id="GO:0008839">
    <property type="term" value="F:4-hydroxy-tetrahydrodipicolinate reductase"/>
    <property type="evidence" value="ECO:0007669"/>
    <property type="project" value="UniProtKB-EC"/>
</dbReference>
<comment type="catalytic activity">
    <reaction evidence="11">
        <text>(S)-2,3,4,5-tetrahydrodipicolinate + NAD(+) + H2O = (2S,4S)-4-hydroxy-2,3,4,5-tetrahydrodipicolinate + NADH + H(+)</text>
        <dbReference type="Rhea" id="RHEA:35323"/>
        <dbReference type="ChEBI" id="CHEBI:15377"/>
        <dbReference type="ChEBI" id="CHEBI:15378"/>
        <dbReference type="ChEBI" id="CHEBI:16845"/>
        <dbReference type="ChEBI" id="CHEBI:57540"/>
        <dbReference type="ChEBI" id="CHEBI:57945"/>
        <dbReference type="ChEBI" id="CHEBI:67139"/>
        <dbReference type="EC" id="1.17.1.8"/>
    </reaction>
</comment>
<dbReference type="Gene3D" id="3.30.360.10">
    <property type="entry name" value="Dihydrodipicolinate Reductase, domain 2"/>
    <property type="match status" value="1"/>
</dbReference>
<dbReference type="KEGG" id="dov:DSCO28_01080"/>
<evidence type="ECO:0000256" key="6">
    <source>
        <dbReference type="ARBA" id="ARBA00023027"/>
    </source>
</evidence>
<dbReference type="Pfam" id="PF05173">
    <property type="entry name" value="DapB_C"/>
    <property type="match status" value="1"/>
</dbReference>
<evidence type="ECO:0000256" key="8">
    <source>
        <dbReference type="ARBA" id="ARBA00037922"/>
    </source>
</evidence>
<sequence length="275" mass="29913">MEPIKIMINGLPGNVASAIAVHAAKDPRVILLPHSLTGPEIETDQVPIDTMMVELIRPDRCEARLDAIAKAVGDFISVDFTHPSAVNANADLYCRRHLPFVMGTTGGDREKLVQRVTDSDICAVIAPNMAKQIVGFQAMLEYGATTFPDIFKGYALSVRESHQAGKADTSGTAKAVVSSFNRMGVEFSTKAIEKERDPKTQQQDWGIPEAYLSGHGWHTYRLTSPDGTVTFEFQHNINGRDVYAGGTIDAICFLAGKLKSGCRAKVFSMIDVLKG</sequence>
<dbReference type="GO" id="GO:0019877">
    <property type="term" value="P:diaminopimelate biosynthetic process"/>
    <property type="evidence" value="ECO:0007669"/>
    <property type="project" value="UniProtKB-KW"/>
</dbReference>
<evidence type="ECO:0000259" key="13">
    <source>
        <dbReference type="Pfam" id="PF05173"/>
    </source>
</evidence>
<feature type="domain" description="Dihydrodipicolinate reductase N-terminal" evidence="12">
    <location>
        <begin position="4"/>
        <end position="129"/>
    </location>
</feature>
<dbReference type="EMBL" id="AP021876">
    <property type="protein sequence ID" value="BBO79542.1"/>
    <property type="molecule type" value="Genomic_DNA"/>
</dbReference>
<keyword evidence="7" id="KW-0457">Lysine biosynthesis</keyword>
<dbReference type="EC" id="1.17.1.8" evidence="9"/>
<dbReference type="PIRSF" id="PIRSF000161">
    <property type="entry name" value="DHPR"/>
    <property type="match status" value="1"/>
</dbReference>
<evidence type="ECO:0000256" key="11">
    <source>
        <dbReference type="ARBA" id="ARBA00049396"/>
    </source>
</evidence>
<proteinExistence type="inferred from homology"/>
<evidence type="ECO:0000256" key="7">
    <source>
        <dbReference type="ARBA" id="ARBA00023154"/>
    </source>
</evidence>
<dbReference type="Gene3D" id="3.40.50.720">
    <property type="entry name" value="NAD(P)-binding Rossmann-like Domain"/>
    <property type="match status" value="1"/>
</dbReference>
<dbReference type="Pfam" id="PF01113">
    <property type="entry name" value="DapB_N"/>
    <property type="match status" value="1"/>
</dbReference>
<dbReference type="InterPro" id="IPR011859">
    <property type="entry name" value="Dihydrodipicolinate_Rdtase_pln"/>
</dbReference>
<feature type="domain" description="Dihydrodipicolinate reductase C-terminal" evidence="13">
    <location>
        <begin position="137"/>
        <end position="273"/>
    </location>
</feature>
<keyword evidence="3" id="KW-0521">NADP</keyword>
<dbReference type="InterPro" id="IPR036291">
    <property type="entry name" value="NAD(P)-bd_dom_sf"/>
</dbReference>
<dbReference type="Proteomes" id="UP000425960">
    <property type="component" value="Chromosome"/>
</dbReference>